<accession>A0A6P3W1J0</accession>
<gene>
    <name evidence="5" type="primary">ggcta</name>
</gene>
<dbReference type="PANTHER" id="PTHR12935">
    <property type="entry name" value="GAMMA-GLUTAMYLCYCLOTRANSFERASE"/>
    <property type="match status" value="1"/>
</dbReference>
<dbReference type="RefSeq" id="XP_012686968.1">
    <property type="nucleotide sequence ID" value="XM_012831514.3"/>
</dbReference>
<dbReference type="GO" id="GO:0003839">
    <property type="term" value="F:gamma-glutamylcyclotransferase activity"/>
    <property type="evidence" value="ECO:0007669"/>
    <property type="project" value="InterPro"/>
</dbReference>
<keyword evidence="1" id="KW-0456">Lyase</keyword>
<dbReference type="PANTHER" id="PTHR12935:SF13">
    <property type="entry name" value="GAMMA-GLUTAMYLCYCLOTRANSFERASE"/>
    <property type="match status" value="1"/>
</dbReference>
<dbReference type="InterPro" id="IPR017939">
    <property type="entry name" value="G-Glutamylcylcotransferase"/>
</dbReference>
<dbReference type="Gene3D" id="3.10.490.10">
    <property type="entry name" value="Gamma-glutamyl cyclotransferase-like"/>
    <property type="match status" value="1"/>
</dbReference>
<dbReference type="Proteomes" id="UP000515152">
    <property type="component" value="Chromosome 19"/>
</dbReference>
<dbReference type="InterPro" id="IPR036568">
    <property type="entry name" value="GGCT-like_sf"/>
</dbReference>
<evidence type="ECO:0000256" key="2">
    <source>
        <dbReference type="PIRSR" id="PIRSR617939-1"/>
    </source>
</evidence>
<dbReference type="OrthoDB" id="2924818at2759"/>
<evidence type="ECO:0000256" key="3">
    <source>
        <dbReference type="PIRSR" id="PIRSR617939-2"/>
    </source>
</evidence>
<feature type="binding site" evidence="3">
    <location>
        <position position="124"/>
    </location>
    <ligand>
        <name>substrate</name>
    </ligand>
</feature>
<evidence type="ECO:0000256" key="1">
    <source>
        <dbReference type="ARBA" id="ARBA00023239"/>
    </source>
</evidence>
<dbReference type="KEGG" id="char:105903728"/>
<dbReference type="Pfam" id="PF13772">
    <property type="entry name" value="AIG2_2"/>
    <property type="match status" value="1"/>
</dbReference>
<feature type="active site" description="Proton acceptor" evidence="2">
    <location>
        <position position="88"/>
    </location>
</feature>
<sequence length="168" mass="19260">MSRNGYFMYFAFGSNLLKERLQLKNPSATFFSTGRLKDYVLRFGLWGERVQCRWNGGVATIEESKEAEVWGVVWKLSEDNLDSLDKQEEVYSPLEVTVETESGLLICRTYQMNNFSDCLPSPQYKQVLCLGAQQNGLPIQYIKKLQDVETNNYSGPSSIMDEIKLVMN</sequence>
<name>A0A6P3W1J0_CLUHA</name>
<dbReference type="GeneID" id="105903728"/>
<dbReference type="CTD" id="100149204"/>
<organism evidence="4 5">
    <name type="scientific">Clupea harengus</name>
    <name type="common">Atlantic herring</name>
    <dbReference type="NCBI Taxonomy" id="7950"/>
    <lineage>
        <taxon>Eukaryota</taxon>
        <taxon>Metazoa</taxon>
        <taxon>Chordata</taxon>
        <taxon>Craniata</taxon>
        <taxon>Vertebrata</taxon>
        <taxon>Euteleostomi</taxon>
        <taxon>Actinopterygii</taxon>
        <taxon>Neopterygii</taxon>
        <taxon>Teleostei</taxon>
        <taxon>Clupei</taxon>
        <taxon>Clupeiformes</taxon>
        <taxon>Clupeoidei</taxon>
        <taxon>Clupeidae</taxon>
        <taxon>Clupea</taxon>
    </lineage>
</organism>
<keyword evidence="4" id="KW-1185">Reference proteome</keyword>
<dbReference type="SUPFAM" id="SSF110857">
    <property type="entry name" value="Gamma-glutamyl cyclotransferase-like"/>
    <property type="match status" value="1"/>
</dbReference>
<reference evidence="5" key="1">
    <citation type="submission" date="2025-08" db="UniProtKB">
        <authorList>
            <consortium name="RefSeq"/>
        </authorList>
    </citation>
    <scope>IDENTIFICATION</scope>
</reference>
<evidence type="ECO:0000313" key="4">
    <source>
        <dbReference type="Proteomes" id="UP000515152"/>
    </source>
</evidence>
<dbReference type="CDD" id="cd06661">
    <property type="entry name" value="GGCT_like"/>
    <property type="match status" value="1"/>
</dbReference>
<evidence type="ECO:0000313" key="5">
    <source>
        <dbReference type="RefSeq" id="XP_012686968.1"/>
    </source>
</evidence>
<feature type="binding site" evidence="3">
    <location>
        <begin position="9"/>
        <end position="14"/>
    </location>
    <ligand>
        <name>substrate</name>
    </ligand>
</feature>
<protein>
    <submittedName>
        <fullName evidence="5">Gamma-glutamylcyclotransferase a</fullName>
    </submittedName>
</protein>
<dbReference type="AlphaFoldDB" id="A0A6P3W1J0"/>
<proteinExistence type="predicted"/>
<dbReference type="InterPro" id="IPR013024">
    <property type="entry name" value="GGCT-like"/>
</dbReference>